<dbReference type="InterPro" id="IPR001789">
    <property type="entry name" value="Sig_transdc_resp-reg_receiver"/>
</dbReference>
<evidence type="ECO:0000313" key="11">
    <source>
        <dbReference type="Proteomes" id="UP000787635"/>
    </source>
</evidence>
<dbReference type="SUPFAM" id="SSF52172">
    <property type="entry name" value="CheY-like"/>
    <property type="match status" value="1"/>
</dbReference>
<dbReference type="EMBL" id="JAAVNE010000017">
    <property type="protein sequence ID" value="NKC31679.1"/>
    <property type="molecule type" value="Genomic_DNA"/>
</dbReference>
<dbReference type="SMART" id="SM00862">
    <property type="entry name" value="Trans_reg_C"/>
    <property type="match status" value="1"/>
</dbReference>
<evidence type="ECO:0000256" key="7">
    <source>
        <dbReference type="PROSITE-ProRule" id="PRU01091"/>
    </source>
</evidence>
<sequence length="240" mass="26342">MTDAPLILVVDDDRGIRDLLARALPPFGFRVATAREGREANAVLASQRVACLVLDLMLPGEDGIAICRRLRAESAVPIIMLTARGEETDRVVGLEVGADDYVPKPFGTRELVARIRALLRRAEMLPAAEPRRNAGRIGFAGWVLDLGTRVLEGADGVALSLTTGEFELLRCFIEHPRRVLTRDQLLDLARGRAATPFDRSIDLQVSRLRRKIELEAKDPQIIKTVRGGGYLFAPAIDTLG</sequence>
<proteinExistence type="predicted"/>
<evidence type="ECO:0000313" key="10">
    <source>
        <dbReference type="EMBL" id="NKC31679.1"/>
    </source>
</evidence>
<dbReference type="PROSITE" id="PS51755">
    <property type="entry name" value="OMPR_PHOB"/>
    <property type="match status" value="1"/>
</dbReference>
<organism evidence="10 11">
    <name type="scientific">Falsiroseomonas selenitidurans</name>
    <dbReference type="NCBI Taxonomy" id="2716335"/>
    <lineage>
        <taxon>Bacteria</taxon>
        <taxon>Pseudomonadati</taxon>
        <taxon>Pseudomonadota</taxon>
        <taxon>Alphaproteobacteria</taxon>
        <taxon>Acetobacterales</taxon>
        <taxon>Roseomonadaceae</taxon>
        <taxon>Falsiroseomonas</taxon>
    </lineage>
</organism>
<dbReference type="SUPFAM" id="SSF46894">
    <property type="entry name" value="C-terminal effector domain of the bipartite response regulators"/>
    <property type="match status" value="1"/>
</dbReference>
<dbReference type="PROSITE" id="PS50110">
    <property type="entry name" value="RESPONSE_REGULATORY"/>
    <property type="match status" value="1"/>
</dbReference>
<dbReference type="InterPro" id="IPR011006">
    <property type="entry name" value="CheY-like_superfamily"/>
</dbReference>
<feature type="domain" description="OmpR/PhoB-type" evidence="9">
    <location>
        <begin position="134"/>
        <end position="234"/>
    </location>
</feature>
<evidence type="ECO:0000256" key="6">
    <source>
        <dbReference type="PROSITE-ProRule" id="PRU00169"/>
    </source>
</evidence>
<comment type="caution">
    <text evidence="10">The sequence shown here is derived from an EMBL/GenBank/DDBJ whole genome shotgun (WGS) entry which is preliminary data.</text>
</comment>
<dbReference type="InterPro" id="IPR016032">
    <property type="entry name" value="Sig_transdc_resp-reg_C-effctor"/>
</dbReference>
<name>A0ABX1E3D0_9PROT</name>
<accession>A0ABX1E3D0</accession>
<evidence type="ECO:0000256" key="3">
    <source>
        <dbReference type="ARBA" id="ARBA00023015"/>
    </source>
</evidence>
<evidence type="ECO:0000256" key="1">
    <source>
        <dbReference type="ARBA" id="ARBA00022553"/>
    </source>
</evidence>
<keyword evidence="1 6" id="KW-0597">Phosphoprotein</keyword>
<dbReference type="Proteomes" id="UP000787635">
    <property type="component" value="Unassembled WGS sequence"/>
</dbReference>
<dbReference type="InterPro" id="IPR001867">
    <property type="entry name" value="OmpR/PhoB-type_DNA-bd"/>
</dbReference>
<keyword evidence="3" id="KW-0805">Transcription regulation</keyword>
<dbReference type="RefSeq" id="WP_168030936.1">
    <property type="nucleotide sequence ID" value="NZ_JAAVNE010000017.1"/>
</dbReference>
<evidence type="ECO:0000259" key="9">
    <source>
        <dbReference type="PROSITE" id="PS51755"/>
    </source>
</evidence>
<dbReference type="Gene3D" id="6.10.250.690">
    <property type="match status" value="1"/>
</dbReference>
<feature type="DNA-binding region" description="OmpR/PhoB-type" evidence="7">
    <location>
        <begin position="134"/>
        <end position="234"/>
    </location>
</feature>
<keyword evidence="5" id="KW-0804">Transcription</keyword>
<keyword evidence="11" id="KW-1185">Reference proteome</keyword>
<feature type="modified residue" description="4-aspartylphosphate" evidence="6">
    <location>
        <position position="55"/>
    </location>
</feature>
<evidence type="ECO:0000256" key="4">
    <source>
        <dbReference type="ARBA" id="ARBA00023125"/>
    </source>
</evidence>
<gene>
    <name evidence="10" type="ORF">HEQ75_12500</name>
</gene>
<evidence type="ECO:0000256" key="2">
    <source>
        <dbReference type="ARBA" id="ARBA00023012"/>
    </source>
</evidence>
<evidence type="ECO:0000256" key="5">
    <source>
        <dbReference type="ARBA" id="ARBA00023163"/>
    </source>
</evidence>
<dbReference type="Pfam" id="PF00486">
    <property type="entry name" value="Trans_reg_C"/>
    <property type="match status" value="1"/>
</dbReference>
<keyword evidence="4 7" id="KW-0238">DNA-binding</keyword>
<dbReference type="Gene3D" id="1.10.10.10">
    <property type="entry name" value="Winged helix-like DNA-binding domain superfamily/Winged helix DNA-binding domain"/>
    <property type="match status" value="1"/>
</dbReference>
<keyword evidence="2" id="KW-0902">Two-component regulatory system</keyword>
<dbReference type="PANTHER" id="PTHR48111">
    <property type="entry name" value="REGULATOR OF RPOS"/>
    <property type="match status" value="1"/>
</dbReference>
<dbReference type="SMART" id="SM00448">
    <property type="entry name" value="REC"/>
    <property type="match status" value="1"/>
</dbReference>
<dbReference type="PANTHER" id="PTHR48111:SF4">
    <property type="entry name" value="DNA-BINDING DUAL TRANSCRIPTIONAL REGULATOR OMPR"/>
    <property type="match status" value="1"/>
</dbReference>
<dbReference type="Gene3D" id="3.40.50.2300">
    <property type="match status" value="1"/>
</dbReference>
<protein>
    <submittedName>
        <fullName evidence="10">Response regulator</fullName>
    </submittedName>
</protein>
<reference evidence="10 11" key="1">
    <citation type="submission" date="2020-03" db="EMBL/GenBank/DDBJ databases">
        <title>Roseomonas selenitidurans sp. nov. isolated from urban soil.</title>
        <authorList>
            <person name="Liu H."/>
        </authorList>
    </citation>
    <scope>NUCLEOTIDE SEQUENCE [LARGE SCALE GENOMIC DNA]</scope>
    <source>
        <strain evidence="10 11">BU-1</strain>
    </source>
</reference>
<dbReference type="InterPro" id="IPR039420">
    <property type="entry name" value="WalR-like"/>
</dbReference>
<dbReference type="InterPro" id="IPR036388">
    <property type="entry name" value="WH-like_DNA-bd_sf"/>
</dbReference>
<dbReference type="Pfam" id="PF00072">
    <property type="entry name" value="Response_reg"/>
    <property type="match status" value="1"/>
</dbReference>
<dbReference type="CDD" id="cd00383">
    <property type="entry name" value="trans_reg_C"/>
    <property type="match status" value="1"/>
</dbReference>
<evidence type="ECO:0000259" key="8">
    <source>
        <dbReference type="PROSITE" id="PS50110"/>
    </source>
</evidence>
<feature type="domain" description="Response regulatory" evidence="8">
    <location>
        <begin position="6"/>
        <end position="119"/>
    </location>
</feature>